<gene>
    <name evidence="1" type="ORF">LCGC14_1393890</name>
</gene>
<organism evidence="1">
    <name type="scientific">marine sediment metagenome</name>
    <dbReference type="NCBI Taxonomy" id="412755"/>
    <lineage>
        <taxon>unclassified sequences</taxon>
        <taxon>metagenomes</taxon>
        <taxon>ecological metagenomes</taxon>
    </lineage>
</organism>
<sequence length="88" mass="10112">MTWAYHIAYVNPKGMDPRHERRLTRLCIITHVDSNCQITVVCVVVTLQMITSLNIYMMSSGRKNLGTEGIAEYHIYIPISAYSYTNRS</sequence>
<evidence type="ECO:0000313" key="1">
    <source>
        <dbReference type="EMBL" id="KKM75082.1"/>
    </source>
</evidence>
<accession>A0A0F9N0Q5</accession>
<comment type="caution">
    <text evidence="1">The sequence shown here is derived from an EMBL/GenBank/DDBJ whole genome shotgun (WGS) entry which is preliminary data.</text>
</comment>
<dbReference type="EMBL" id="LAZR01009037">
    <property type="protein sequence ID" value="KKM75082.1"/>
    <property type="molecule type" value="Genomic_DNA"/>
</dbReference>
<dbReference type="AlphaFoldDB" id="A0A0F9N0Q5"/>
<protein>
    <submittedName>
        <fullName evidence="1">Uncharacterized protein</fullName>
    </submittedName>
</protein>
<name>A0A0F9N0Q5_9ZZZZ</name>
<proteinExistence type="predicted"/>
<reference evidence="1" key="1">
    <citation type="journal article" date="2015" name="Nature">
        <title>Complex archaea that bridge the gap between prokaryotes and eukaryotes.</title>
        <authorList>
            <person name="Spang A."/>
            <person name="Saw J.H."/>
            <person name="Jorgensen S.L."/>
            <person name="Zaremba-Niedzwiedzka K."/>
            <person name="Martijn J."/>
            <person name="Lind A.E."/>
            <person name="van Eijk R."/>
            <person name="Schleper C."/>
            <person name="Guy L."/>
            <person name="Ettema T.J."/>
        </authorList>
    </citation>
    <scope>NUCLEOTIDE SEQUENCE</scope>
</reference>